<evidence type="ECO:0000256" key="2">
    <source>
        <dbReference type="ARBA" id="ARBA00009399"/>
    </source>
</evidence>
<dbReference type="EMBL" id="MASI01000001">
    <property type="protein sequence ID" value="ODA68198.1"/>
    <property type="molecule type" value="Genomic_DNA"/>
</dbReference>
<evidence type="ECO:0000259" key="7">
    <source>
        <dbReference type="Pfam" id="PF04138"/>
    </source>
</evidence>
<dbReference type="PANTHER" id="PTHR38459">
    <property type="entry name" value="PROPHAGE BACTOPRENOL-LINKED GLUCOSE TRANSLOCASE HOMOLOG"/>
    <property type="match status" value="1"/>
</dbReference>
<dbReference type="AlphaFoldDB" id="A0A1E2S1I4"/>
<comment type="caution">
    <text evidence="8">The sequence shown here is derived from an EMBL/GenBank/DDBJ whole genome shotgun (WGS) entry which is preliminary data.</text>
</comment>
<keyword evidence="5 6" id="KW-0472">Membrane</keyword>
<gene>
    <name evidence="8" type="ORF">A7A08_00015</name>
</gene>
<evidence type="ECO:0000256" key="1">
    <source>
        <dbReference type="ARBA" id="ARBA00004141"/>
    </source>
</evidence>
<dbReference type="GO" id="GO:0000271">
    <property type="term" value="P:polysaccharide biosynthetic process"/>
    <property type="evidence" value="ECO:0007669"/>
    <property type="project" value="InterPro"/>
</dbReference>
<comment type="subcellular location">
    <subcellularLocation>
        <location evidence="1">Membrane</location>
        <topology evidence="1">Multi-pass membrane protein</topology>
    </subcellularLocation>
</comment>
<feature type="transmembrane region" description="Helical" evidence="6">
    <location>
        <begin position="45"/>
        <end position="66"/>
    </location>
</feature>
<feature type="transmembrane region" description="Helical" evidence="6">
    <location>
        <begin position="16"/>
        <end position="33"/>
    </location>
</feature>
<evidence type="ECO:0000313" key="8">
    <source>
        <dbReference type="EMBL" id="ODA68198.1"/>
    </source>
</evidence>
<evidence type="ECO:0000313" key="9">
    <source>
        <dbReference type="Proteomes" id="UP000095087"/>
    </source>
</evidence>
<dbReference type="STRING" id="1177755.A7A08_00015"/>
<sequence>MKRLIHVTKRLSQHQGVRFLALGGFAAAANWLVRFPLSLIMPFEAAVLLAYAIGMSVGFSLYPRFVFPGSDRPVSQQIVIFIVVNLVGAAVVVVVSYLLLMVQSGFGYPLVVKQGLAHGLAIGVGALANFFGHKKITFRVPPPQNGAAGSQV</sequence>
<keyword evidence="9" id="KW-1185">Reference proteome</keyword>
<comment type="similarity">
    <text evidence="2">Belongs to the GtrA family.</text>
</comment>
<name>A0A1E2S1I4_9HYPH</name>
<dbReference type="GO" id="GO:0005886">
    <property type="term" value="C:plasma membrane"/>
    <property type="evidence" value="ECO:0007669"/>
    <property type="project" value="TreeGrafter"/>
</dbReference>
<feature type="transmembrane region" description="Helical" evidence="6">
    <location>
        <begin position="78"/>
        <end position="100"/>
    </location>
</feature>
<evidence type="ECO:0000256" key="3">
    <source>
        <dbReference type="ARBA" id="ARBA00022692"/>
    </source>
</evidence>
<proteinExistence type="inferred from homology"/>
<keyword evidence="4 6" id="KW-1133">Transmembrane helix</keyword>
<keyword evidence="3 6" id="KW-0812">Transmembrane</keyword>
<feature type="transmembrane region" description="Helical" evidence="6">
    <location>
        <begin position="106"/>
        <end position="131"/>
    </location>
</feature>
<dbReference type="Pfam" id="PF04138">
    <property type="entry name" value="GtrA_DPMS_TM"/>
    <property type="match status" value="1"/>
</dbReference>
<evidence type="ECO:0000256" key="4">
    <source>
        <dbReference type="ARBA" id="ARBA00022989"/>
    </source>
</evidence>
<protein>
    <submittedName>
        <fullName evidence="8">GtrA-like protein</fullName>
    </submittedName>
</protein>
<dbReference type="InterPro" id="IPR051401">
    <property type="entry name" value="GtrA_CellWall_Glycosyl"/>
</dbReference>
<evidence type="ECO:0000256" key="5">
    <source>
        <dbReference type="ARBA" id="ARBA00023136"/>
    </source>
</evidence>
<dbReference type="InterPro" id="IPR007267">
    <property type="entry name" value="GtrA_DPMS_TM"/>
</dbReference>
<dbReference type="RefSeq" id="WP_245290758.1">
    <property type="nucleotide sequence ID" value="NZ_MASI01000001.1"/>
</dbReference>
<organism evidence="8 9">
    <name type="scientific">Methyloligella halotolerans</name>
    <dbReference type="NCBI Taxonomy" id="1177755"/>
    <lineage>
        <taxon>Bacteria</taxon>
        <taxon>Pseudomonadati</taxon>
        <taxon>Pseudomonadota</taxon>
        <taxon>Alphaproteobacteria</taxon>
        <taxon>Hyphomicrobiales</taxon>
        <taxon>Hyphomicrobiaceae</taxon>
        <taxon>Methyloligella</taxon>
    </lineage>
</organism>
<accession>A0A1E2S1I4</accession>
<evidence type="ECO:0000256" key="6">
    <source>
        <dbReference type="SAM" id="Phobius"/>
    </source>
</evidence>
<feature type="domain" description="GtrA/DPMS transmembrane" evidence="7">
    <location>
        <begin position="18"/>
        <end position="138"/>
    </location>
</feature>
<dbReference type="PANTHER" id="PTHR38459:SF1">
    <property type="entry name" value="PROPHAGE BACTOPRENOL-LINKED GLUCOSE TRANSLOCASE HOMOLOG"/>
    <property type="match status" value="1"/>
</dbReference>
<dbReference type="Proteomes" id="UP000095087">
    <property type="component" value="Unassembled WGS sequence"/>
</dbReference>
<reference evidence="8 9" key="1">
    <citation type="submission" date="2016-07" db="EMBL/GenBank/DDBJ databases">
        <title>Draft genome sequence of Methyloligella halotolerans C2T (VKM B-2706T=CCUG 61687T=DSM 25045T), a halotolerant polyhydroxybutyrate accumulating methylotroph.</title>
        <authorList>
            <person name="Vasilenko O.V."/>
            <person name="Doronina N.V."/>
            <person name="Poroshina M.N."/>
            <person name="Tarlachkov S.V."/>
            <person name="Trotsenko Y.A."/>
        </authorList>
    </citation>
    <scope>NUCLEOTIDE SEQUENCE [LARGE SCALE GENOMIC DNA]</scope>
    <source>
        <strain evidence="8 9">VKM B-2706</strain>
    </source>
</reference>